<sequence length="843" mass="97933">MLIEEDFKAIYLNYKIKEIVPFLKKLTPKDKKEVAVVLKKRINKEWGHNTISVLAALACCTTKEEFGKLSPGYYSLPIELIEELFESYVPVWVGESYPFLSEVDYLKVLEWEQRGYFRLNDEISASLLSSSLLPADQLDSYPVILDSHIWFLFEYECSVTARSRDVNWKDTLKILVQNNKIDRFKVLQSSLKAVNLNFSKEHNTWFLELFTSLEPSGHEIVDLQEELFLIFHSTQSSLFPGVLKIIHPVITEKKIKTEEFLQAVAPLATLSTKNIINPLLQSFEKIAGIHTSYSEKICLLVMPVFLNKDKSVQVKGAKIIAKYGDFKSEKLGEELKLYSGSLLSDASILLEQFVVKKETENTIGKSKESVSWYTPEVILPIDTVDDFIFFAPRIFNHHESYYSDLFLDALIRFNDKFDEEHFNQLEPAFKAALALKDTPGLHHLWATFFINYGLLKQKKKSNILSEARLAFPDLDNWVQKRTPLIFKGFHKLLSGVFEFLKQDNNLPLLSVPDYTPCWITIQNLVDKLVVYQQKKEQPIPFDLQIALLRTRKENLAEAEKYAKEKLSEEYVDLLKPVFEANYFKDHYQNVYLNGSFKWDFSYRKIHKWDRTEEIPQIVIQMENRKELPKNADFLDHLFNSFHHVSDDDLIYILYATPYFSGSVFGKKYNETLSNSIYQYDIKGNVRFFDAWMKLNVPFQPVHYLFLSAGLFNKGRTFSGMAFEALVNRAVSEDFEVQTLGKLIGNKIGFEWAPVKRFTDGLSDLINLSIHHNHVFEKLLIAILSAVEKPVFNLKKLLELYNELITLNQSEADKTIFDQLDEWGKQNNLKKTIHQIKTNERKTI</sequence>
<dbReference type="Pfam" id="PF20103">
    <property type="entry name" value="DUF6493"/>
    <property type="match status" value="1"/>
</dbReference>
<proteinExistence type="predicted"/>
<evidence type="ECO:0000313" key="4">
    <source>
        <dbReference type="EMBL" id="PWN65012.1"/>
    </source>
</evidence>
<evidence type="ECO:0000259" key="1">
    <source>
        <dbReference type="Pfam" id="PF20103"/>
    </source>
</evidence>
<dbReference type="InterPro" id="IPR056726">
    <property type="entry name" value="DUF7824"/>
</dbReference>
<reference evidence="4 5" key="1">
    <citation type="submission" date="2018-04" db="EMBL/GenBank/DDBJ databases">
        <title>Draft Genome Sequence of Phosphate-Solubilizing Chryseobacterium sp. ISE14 that is a Biocontrol and Plant Growth-Promoting Rhizobacterium Isolated from Cucumber.</title>
        <authorList>
            <person name="Jeong J.-J."/>
            <person name="Sang M.K."/>
            <person name="Choi I.-G."/>
            <person name="Kim K.D."/>
        </authorList>
    </citation>
    <scope>NUCLEOTIDE SEQUENCE [LARGE SCALE GENOMIC DNA]</scope>
    <source>
        <strain evidence="4 5">ISE14</strain>
    </source>
</reference>
<dbReference type="Pfam" id="PF25148">
    <property type="entry name" value="DUF7824"/>
    <property type="match status" value="1"/>
</dbReference>
<dbReference type="OrthoDB" id="1236885at2"/>
<gene>
    <name evidence="4" type="ORF">C1631_020550</name>
</gene>
<feature type="domain" description="DUF7824" evidence="2">
    <location>
        <begin position="378"/>
        <end position="581"/>
    </location>
</feature>
<protein>
    <submittedName>
        <fullName evidence="4">Uncharacterized protein</fullName>
    </submittedName>
</protein>
<dbReference type="Pfam" id="PF25149">
    <property type="entry name" value="DUF7825"/>
    <property type="match status" value="1"/>
</dbReference>
<evidence type="ECO:0000259" key="2">
    <source>
        <dbReference type="Pfam" id="PF25148"/>
    </source>
</evidence>
<dbReference type="AlphaFoldDB" id="A0A316WU91"/>
<accession>A0A316WU91</accession>
<dbReference type="RefSeq" id="WP_109713944.1">
    <property type="nucleotide sequence ID" value="NZ_PPED02000006.1"/>
</dbReference>
<evidence type="ECO:0000259" key="3">
    <source>
        <dbReference type="Pfam" id="PF25149"/>
    </source>
</evidence>
<dbReference type="InterPro" id="IPR045472">
    <property type="entry name" value="DUF6493"/>
</dbReference>
<dbReference type="InterPro" id="IPR056727">
    <property type="entry name" value="DUF7825"/>
</dbReference>
<evidence type="ECO:0000313" key="5">
    <source>
        <dbReference type="Proteomes" id="UP000236594"/>
    </source>
</evidence>
<dbReference type="Proteomes" id="UP000236594">
    <property type="component" value="Unassembled WGS sequence"/>
</dbReference>
<dbReference type="EMBL" id="PPED02000006">
    <property type="protein sequence ID" value="PWN65012.1"/>
    <property type="molecule type" value="Genomic_DNA"/>
</dbReference>
<feature type="domain" description="DUF7825" evidence="3">
    <location>
        <begin position="605"/>
        <end position="836"/>
    </location>
</feature>
<feature type="domain" description="DUF6493" evidence="1">
    <location>
        <begin position="3"/>
        <end position="273"/>
    </location>
</feature>
<keyword evidence="5" id="KW-1185">Reference proteome</keyword>
<organism evidence="4 5">
    <name type="scientific">Chryseobacterium phosphatilyticum</name>
    <dbReference type="NCBI Taxonomy" id="475075"/>
    <lineage>
        <taxon>Bacteria</taxon>
        <taxon>Pseudomonadati</taxon>
        <taxon>Bacteroidota</taxon>
        <taxon>Flavobacteriia</taxon>
        <taxon>Flavobacteriales</taxon>
        <taxon>Weeksellaceae</taxon>
        <taxon>Chryseobacterium group</taxon>
        <taxon>Chryseobacterium</taxon>
    </lineage>
</organism>
<comment type="caution">
    <text evidence="4">The sequence shown here is derived from an EMBL/GenBank/DDBJ whole genome shotgun (WGS) entry which is preliminary data.</text>
</comment>
<name>A0A316WU91_9FLAO</name>